<sequence length="454" mass="51894">MNFIPNLPMSAKGSMAKNPLMRDLSKMKQFSTSDYATRPTLLAEADSRKVAKKTIPGLGGSSSHSFQPDLVQAQKQLMYLQQQLQIQQQQLHGQMDPPTPPSQAQQAQQVQQVQQAQQTQQTPRQQPQQHQRETSRNCRYDTPSQGMSSSHTTQKNHGRHSVSSSTSYIDSERYHSKGGDHRGHTRRDHHGSNHRHTAYSSEYDDEDRHGHREFRQRAPPPQSKSRKFLGRARRRNQHDDDYYDYDDYDEEDAYRSDYYDEYDGREYDDRYYDGRDDDPRGRRGGGHRKYQDRPPTAWRGRERESRGGNRHRVPSLERAGGRDEVPGPVKRIIGGLEDPRDKKGLARGERRHHRQEYSSDSDGLETKRKSKAKPKEKSRNKEKSKEKSKEKAAARTSIDSPKARSPLRRAMAGIKKHGSIAGSPISTTSLSPASICKSILSSASSTRKNAGRHR</sequence>
<comment type="caution">
    <text evidence="1">The sequence shown here is derived from an EMBL/GenBank/DDBJ whole genome shotgun (WGS) entry which is preliminary data.</text>
</comment>
<dbReference type="EMBL" id="JANBPW010004538">
    <property type="protein sequence ID" value="KAJ1934692.1"/>
    <property type="molecule type" value="Genomic_DNA"/>
</dbReference>
<reference evidence="1" key="1">
    <citation type="submission" date="2022-07" db="EMBL/GenBank/DDBJ databases">
        <title>Phylogenomic reconstructions and comparative analyses of Kickxellomycotina fungi.</title>
        <authorList>
            <person name="Reynolds N.K."/>
            <person name="Stajich J.E."/>
            <person name="Barry K."/>
            <person name="Grigoriev I.V."/>
            <person name="Crous P."/>
            <person name="Smith M.E."/>
        </authorList>
    </citation>
    <scope>NUCLEOTIDE SEQUENCE</scope>
    <source>
        <strain evidence="1">NRRL 5244</strain>
    </source>
</reference>
<protein>
    <submittedName>
        <fullName evidence="1">Uncharacterized protein</fullName>
    </submittedName>
</protein>
<evidence type="ECO:0000313" key="2">
    <source>
        <dbReference type="Proteomes" id="UP001150603"/>
    </source>
</evidence>
<feature type="non-terminal residue" evidence="1">
    <location>
        <position position="454"/>
    </location>
</feature>
<organism evidence="1 2">
    <name type="scientific">Linderina macrospora</name>
    <dbReference type="NCBI Taxonomy" id="4868"/>
    <lineage>
        <taxon>Eukaryota</taxon>
        <taxon>Fungi</taxon>
        <taxon>Fungi incertae sedis</taxon>
        <taxon>Zoopagomycota</taxon>
        <taxon>Kickxellomycotina</taxon>
        <taxon>Kickxellomycetes</taxon>
        <taxon>Kickxellales</taxon>
        <taxon>Kickxellaceae</taxon>
        <taxon>Linderina</taxon>
    </lineage>
</organism>
<name>A0ACC1J251_9FUNG</name>
<evidence type="ECO:0000313" key="1">
    <source>
        <dbReference type="EMBL" id="KAJ1934692.1"/>
    </source>
</evidence>
<accession>A0ACC1J251</accession>
<gene>
    <name evidence="1" type="ORF">FBU59_005619</name>
</gene>
<dbReference type="Proteomes" id="UP001150603">
    <property type="component" value="Unassembled WGS sequence"/>
</dbReference>
<proteinExistence type="predicted"/>
<keyword evidence="2" id="KW-1185">Reference proteome</keyword>